<evidence type="ECO:0000256" key="2">
    <source>
        <dbReference type="ARBA" id="ARBA00007430"/>
    </source>
</evidence>
<evidence type="ECO:0000256" key="7">
    <source>
        <dbReference type="SAM" id="Phobius"/>
    </source>
</evidence>
<dbReference type="Proteomes" id="UP000199126">
    <property type="component" value="Unassembled WGS sequence"/>
</dbReference>
<feature type="transmembrane region" description="Helical" evidence="7">
    <location>
        <begin position="428"/>
        <end position="447"/>
    </location>
</feature>
<feature type="transmembrane region" description="Helical" evidence="7">
    <location>
        <begin position="161"/>
        <end position="180"/>
    </location>
</feature>
<comment type="subcellular location">
    <subcellularLocation>
        <location evidence="1">Cell membrane</location>
        <topology evidence="1">Multi-pass membrane protein</topology>
    </subcellularLocation>
</comment>
<feature type="transmembrane region" description="Helical" evidence="7">
    <location>
        <begin position="223"/>
        <end position="240"/>
    </location>
</feature>
<dbReference type="OrthoDB" id="202076at2157"/>
<protein>
    <submittedName>
        <fullName evidence="8">Polysaccharide transporter, PST family</fullName>
    </submittedName>
</protein>
<dbReference type="Pfam" id="PF13440">
    <property type="entry name" value="Polysacc_synt_3"/>
    <property type="match status" value="1"/>
</dbReference>
<keyword evidence="6 7" id="KW-0472">Membrane</keyword>
<evidence type="ECO:0000256" key="4">
    <source>
        <dbReference type="ARBA" id="ARBA00022692"/>
    </source>
</evidence>
<dbReference type="RefSeq" id="WP_089827998.1">
    <property type="nucleotide sequence ID" value="NZ_FODV01000035.1"/>
</dbReference>
<keyword evidence="5 7" id="KW-1133">Transmembrane helix</keyword>
<feature type="transmembrane region" description="Helical" evidence="7">
    <location>
        <begin position="459"/>
        <end position="479"/>
    </location>
</feature>
<evidence type="ECO:0000256" key="6">
    <source>
        <dbReference type="ARBA" id="ARBA00023136"/>
    </source>
</evidence>
<feature type="transmembrane region" description="Helical" evidence="7">
    <location>
        <begin position="186"/>
        <end position="207"/>
    </location>
</feature>
<accession>A0A1H8WP20</accession>
<feature type="transmembrane region" description="Helical" evidence="7">
    <location>
        <begin position="101"/>
        <end position="122"/>
    </location>
</feature>
<proteinExistence type="inferred from homology"/>
<dbReference type="CDD" id="cd13127">
    <property type="entry name" value="MATE_tuaB_like"/>
    <property type="match status" value="1"/>
</dbReference>
<evidence type="ECO:0000313" key="8">
    <source>
        <dbReference type="EMBL" id="SEP29187.1"/>
    </source>
</evidence>
<feature type="transmembrane region" description="Helical" evidence="7">
    <location>
        <begin position="337"/>
        <end position="357"/>
    </location>
</feature>
<keyword evidence="4 7" id="KW-0812">Transmembrane</keyword>
<name>A0A1H8WP20_9EURY</name>
<dbReference type="GO" id="GO:0005886">
    <property type="term" value="C:plasma membrane"/>
    <property type="evidence" value="ECO:0007669"/>
    <property type="project" value="UniProtKB-SubCell"/>
</dbReference>
<dbReference type="PANTHER" id="PTHR30250">
    <property type="entry name" value="PST FAMILY PREDICTED COLANIC ACID TRANSPORTER"/>
    <property type="match status" value="1"/>
</dbReference>
<dbReference type="EMBL" id="FODV01000035">
    <property type="protein sequence ID" value="SEP29187.1"/>
    <property type="molecule type" value="Genomic_DNA"/>
</dbReference>
<feature type="transmembrane region" description="Helical" evidence="7">
    <location>
        <begin position="46"/>
        <end position="69"/>
    </location>
</feature>
<gene>
    <name evidence="8" type="ORF">SAMN04487948_13520</name>
</gene>
<evidence type="ECO:0000256" key="5">
    <source>
        <dbReference type="ARBA" id="ARBA00022989"/>
    </source>
</evidence>
<reference evidence="9" key="1">
    <citation type="submission" date="2016-10" db="EMBL/GenBank/DDBJ databases">
        <authorList>
            <person name="Varghese N."/>
            <person name="Submissions S."/>
        </authorList>
    </citation>
    <scope>NUCLEOTIDE SEQUENCE [LARGE SCALE GENOMIC DNA]</scope>
    <source>
        <strain evidence="9">CGMCC 1.10121</strain>
    </source>
</reference>
<dbReference type="InterPro" id="IPR050833">
    <property type="entry name" value="Poly_Biosynth_Transport"/>
</dbReference>
<comment type="similarity">
    <text evidence="2">Belongs to the polysaccharide synthase family.</text>
</comment>
<feature type="transmembrane region" description="Helical" evidence="7">
    <location>
        <begin position="303"/>
        <end position="325"/>
    </location>
</feature>
<evidence type="ECO:0000313" key="9">
    <source>
        <dbReference type="Proteomes" id="UP000199126"/>
    </source>
</evidence>
<keyword evidence="3" id="KW-1003">Cell membrane</keyword>
<evidence type="ECO:0000256" key="3">
    <source>
        <dbReference type="ARBA" id="ARBA00022475"/>
    </source>
</evidence>
<dbReference type="AlphaFoldDB" id="A0A1H8WP20"/>
<organism evidence="8 9">
    <name type="scientific">Halogranum amylolyticum</name>
    <dbReference type="NCBI Taxonomy" id="660520"/>
    <lineage>
        <taxon>Archaea</taxon>
        <taxon>Methanobacteriati</taxon>
        <taxon>Methanobacteriota</taxon>
        <taxon>Stenosarchaea group</taxon>
        <taxon>Halobacteria</taxon>
        <taxon>Halobacteriales</taxon>
        <taxon>Haloferacaceae</taxon>
    </lineage>
</organism>
<feature type="transmembrane region" description="Helical" evidence="7">
    <location>
        <begin position="394"/>
        <end position="416"/>
    </location>
</feature>
<keyword evidence="9" id="KW-1185">Reference proteome</keyword>
<dbReference type="PANTHER" id="PTHR30250:SF10">
    <property type="entry name" value="LIPOPOLYSACCHARIDE BIOSYNTHESIS PROTEIN WZXC"/>
    <property type="match status" value="1"/>
</dbReference>
<sequence length="504" mass="53947">MLSRLKQLVVGLIPGGSVGEQAVKSGIWASLANGLGRALQFLKLGVLTWLLSTTEFGLVGFALLTLAALRRVSKLGIEEALIEHHEDNVDPYLDTAWTLRVLRGLAIGLVAFLTAPLIADFFGNPRAEPLIQAMAVLPLLKGLENPGIVYFRKNLTFHREFLYRVGKAATIAVVSIVAALVLRSAWAFVIGDIVGGVVALIISYVIHEHRPRPSLNRGRASELLGYGKWITASGLLVFLINEGDDAFVGWFLGASALGIYQFSYRFSNAPATEITHVVSSVAFPAYSKLQDDIERLRSAFYQALTLTTVLSFPTAVGIVVIAPTFVATFLPPEWADAALVMQVLALWGLLRSLGATTGPLFQAVGRPDYATKIQFGKLLLIAALIYPATEAYGIAGTAAVIVINSVLFSEPIASYVAVRTVNGSFKRFFRIVGFPAIASIIMGFGVVTVRESLSLHDGILAFAALVIVGVVIYTAAVALQELIFGYEAPAVIRSVVATASSSDA</sequence>
<feature type="transmembrane region" description="Helical" evidence="7">
    <location>
        <begin position="246"/>
        <end position="264"/>
    </location>
</feature>
<evidence type="ECO:0000256" key="1">
    <source>
        <dbReference type="ARBA" id="ARBA00004651"/>
    </source>
</evidence>